<dbReference type="AlphaFoldDB" id="A0A8S0ZND5"/>
<reference evidence="2 3" key="1">
    <citation type="submission" date="2020-04" db="EMBL/GenBank/DDBJ databases">
        <authorList>
            <person name="Wallbank WR R."/>
            <person name="Pardo Diaz C."/>
            <person name="Kozak K."/>
            <person name="Martin S."/>
            <person name="Jiggins C."/>
            <person name="Moest M."/>
            <person name="Warren A I."/>
            <person name="Byers J.R.P. K."/>
            <person name="Montejo-Kovacevich G."/>
            <person name="Yen C E."/>
        </authorList>
    </citation>
    <scope>NUCLEOTIDE SEQUENCE [LARGE SCALE GENOMIC DNA]</scope>
</reference>
<dbReference type="OrthoDB" id="7367899at2759"/>
<accession>A0A8S0ZND5</accession>
<protein>
    <submittedName>
        <fullName evidence="2">Uncharacterized protein</fullName>
    </submittedName>
</protein>
<evidence type="ECO:0000256" key="1">
    <source>
        <dbReference type="SAM" id="SignalP"/>
    </source>
</evidence>
<comment type="caution">
    <text evidence="2">The sequence shown here is derived from an EMBL/GenBank/DDBJ whole genome shotgun (WGS) entry which is preliminary data.</text>
</comment>
<organism evidence="2 3">
    <name type="scientific">Arctia plantaginis</name>
    <name type="common">Wood tiger moth</name>
    <name type="synonym">Phalaena plantaginis</name>
    <dbReference type="NCBI Taxonomy" id="874455"/>
    <lineage>
        <taxon>Eukaryota</taxon>
        <taxon>Metazoa</taxon>
        <taxon>Ecdysozoa</taxon>
        <taxon>Arthropoda</taxon>
        <taxon>Hexapoda</taxon>
        <taxon>Insecta</taxon>
        <taxon>Pterygota</taxon>
        <taxon>Neoptera</taxon>
        <taxon>Endopterygota</taxon>
        <taxon>Lepidoptera</taxon>
        <taxon>Glossata</taxon>
        <taxon>Ditrysia</taxon>
        <taxon>Noctuoidea</taxon>
        <taxon>Erebidae</taxon>
        <taxon>Arctiinae</taxon>
        <taxon>Arctia</taxon>
    </lineage>
</organism>
<sequence>MKVLLITIFIAIVSTLPIPDENNEPLEIINGVYEGESLKIKEVLDVKLNQDTKISHIATDLHQPYTTVDVAETNNSDLLPVPVLAPVTPKNENSGSVKLLKPVTAEPFGPEAIETVFPETFDPKTVVPETVVVITAKLVASTTTPDSDDVASSDATVIVDLSEEVPTPAAQDSEFYNDEIASLSVNGSESPGMLSTLQSWFNMVLNYFNNEGNQTTEDLDLE</sequence>
<dbReference type="EMBL" id="CADEBD010000297">
    <property type="protein sequence ID" value="CAB3234835.1"/>
    <property type="molecule type" value="Genomic_DNA"/>
</dbReference>
<evidence type="ECO:0000313" key="3">
    <source>
        <dbReference type="Proteomes" id="UP000494256"/>
    </source>
</evidence>
<feature type="signal peptide" evidence="1">
    <location>
        <begin position="1"/>
        <end position="15"/>
    </location>
</feature>
<gene>
    <name evidence="2" type="ORF">APLA_LOCUS6727</name>
</gene>
<proteinExistence type="predicted"/>
<dbReference type="Proteomes" id="UP000494256">
    <property type="component" value="Unassembled WGS sequence"/>
</dbReference>
<keyword evidence="1" id="KW-0732">Signal</keyword>
<name>A0A8S0ZND5_ARCPL</name>
<evidence type="ECO:0000313" key="2">
    <source>
        <dbReference type="EMBL" id="CAB3234835.1"/>
    </source>
</evidence>
<feature type="chain" id="PRO_5035931963" evidence="1">
    <location>
        <begin position="16"/>
        <end position="222"/>
    </location>
</feature>